<gene>
    <name evidence="1" type="ORF">DOQ08_00082</name>
</gene>
<sequence>MSYPSVDDIKEHYKKRNLKDLFDLSVKCHQYVMTNTEHTDEFNGYSMRHDKGSANEGVRPINIELFITEGFSKWSDSIVEYLGQAHPEAGSAFRYDQRRLIYTMQQSVGAYLDLISDAQSARKIVGEFFEGLVGQIFASQYSVSSGTIAFNIQEAEALSDEVKAALGTAEDEVLKLSFDKLVRPRNHEIKNNMDLTPPCIVCGVKTTTKDRGVMFYVDKFFYQQTHSQRPKFIAVVLNDVQRKRKKGVTVGVSYTFLSGHDRLYRHLLDPLDAYYYVDPPPTALLAMEDSRSNMRTIDCMINDDLPAWLGANS</sequence>
<evidence type="ECO:0000313" key="2">
    <source>
        <dbReference type="Proteomes" id="UP000265903"/>
    </source>
</evidence>
<evidence type="ECO:0000313" key="1">
    <source>
        <dbReference type="EMBL" id="RMJ05415.1"/>
    </source>
</evidence>
<comment type="caution">
    <text evidence="1">The sequence shown here is derived from an EMBL/GenBank/DDBJ whole genome shotgun (WGS) entry which is preliminary data.</text>
</comment>
<protein>
    <submittedName>
        <fullName evidence="1">Uncharacterized protein</fullName>
    </submittedName>
</protein>
<dbReference type="Proteomes" id="UP000265903">
    <property type="component" value="Unassembled WGS sequence"/>
</dbReference>
<keyword evidence="2" id="KW-1185">Reference proteome</keyword>
<reference evidence="1 2" key="1">
    <citation type="submission" date="2018-08" db="EMBL/GenBank/DDBJ databases">
        <title>Whole Genome Sequence of the Moderate Halophilic Marine Bacterium Marinobacter litoralis Sw-45.</title>
        <authorList>
            <person name="Musa H."/>
        </authorList>
    </citation>
    <scope>NUCLEOTIDE SEQUENCE [LARGE SCALE GENOMIC DNA]</scope>
    <source>
        <strain evidence="1 2">Sw-45</strain>
    </source>
</reference>
<dbReference type="EMBL" id="QMDL01000001">
    <property type="protein sequence ID" value="RMJ05415.1"/>
    <property type="molecule type" value="Genomic_DNA"/>
</dbReference>
<accession>A0A3M2RKI8</accession>
<dbReference type="AlphaFoldDB" id="A0A3M2RKI8"/>
<dbReference type="RefSeq" id="WP_114332945.1">
    <property type="nucleotide sequence ID" value="NZ_QMDL01000001.1"/>
</dbReference>
<proteinExistence type="predicted"/>
<dbReference type="OrthoDB" id="9182160at2"/>
<organism evidence="1 2">
    <name type="scientific">Marinobacter litoralis</name>
    <dbReference type="NCBI Taxonomy" id="187981"/>
    <lineage>
        <taxon>Bacteria</taxon>
        <taxon>Pseudomonadati</taxon>
        <taxon>Pseudomonadota</taxon>
        <taxon>Gammaproteobacteria</taxon>
        <taxon>Pseudomonadales</taxon>
        <taxon>Marinobacteraceae</taxon>
        <taxon>Marinobacter</taxon>
    </lineage>
</organism>
<name>A0A3M2RKI8_9GAMM</name>